<dbReference type="Proteomes" id="UP001231649">
    <property type="component" value="Chromosome 6"/>
</dbReference>
<reference evidence="1" key="1">
    <citation type="submission" date="2023-03" db="EMBL/GenBank/DDBJ databases">
        <title>Chromosome-level genomes of two armyworms, Mythimna separata and Mythimna loreyi, provide insights into the biosynthesis and reception of sex pheromones.</title>
        <authorList>
            <person name="Zhao H."/>
        </authorList>
    </citation>
    <scope>NUCLEOTIDE SEQUENCE</scope>
    <source>
        <strain evidence="1">BeijingLab</strain>
    </source>
</reference>
<protein>
    <submittedName>
        <fullName evidence="1">Uncharacterized protein</fullName>
    </submittedName>
</protein>
<keyword evidence="2" id="KW-1185">Reference proteome</keyword>
<dbReference type="EMBL" id="CM056782">
    <property type="protein sequence ID" value="KAJ8732065.1"/>
    <property type="molecule type" value="Genomic_DNA"/>
</dbReference>
<organism evidence="1 2">
    <name type="scientific">Mythimna loreyi</name>
    <dbReference type="NCBI Taxonomy" id="667449"/>
    <lineage>
        <taxon>Eukaryota</taxon>
        <taxon>Metazoa</taxon>
        <taxon>Ecdysozoa</taxon>
        <taxon>Arthropoda</taxon>
        <taxon>Hexapoda</taxon>
        <taxon>Insecta</taxon>
        <taxon>Pterygota</taxon>
        <taxon>Neoptera</taxon>
        <taxon>Endopterygota</taxon>
        <taxon>Lepidoptera</taxon>
        <taxon>Glossata</taxon>
        <taxon>Ditrysia</taxon>
        <taxon>Noctuoidea</taxon>
        <taxon>Noctuidae</taxon>
        <taxon>Noctuinae</taxon>
        <taxon>Hadenini</taxon>
        <taxon>Mythimna</taxon>
    </lineage>
</organism>
<name>A0ACC2R541_9NEOP</name>
<accession>A0ACC2R541</accession>
<proteinExistence type="predicted"/>
<comment type="caution">
    <text evidence="1">The sequence shown here is derived from an EMBL/GenBank/DDBJ whole genome shotgun (WGS) entry which is preliminary data.</text>
</comment>
<evidence type="ECO:0000313" key="2">
    <source>
        <dbReference type="Proteomes" id="UP001231649"/>
    </source>
</evidence>
<sequence>MLLNLSILPICLLLLHSVNSVDVSYNKRVPRRQTQVIRSYNSNHPPIVETKDKIPVAVVYDDEDVIKVINKNGREADEVVDEETSLKVAPPDNHPTSGSLHKSLEVDVSERESNVKPRARSIQISEAESDDTKVSSTESTTPRRVIKKRKRVQNVRRVPVNQNQRKVQVSESKNSESQVTQKVLPTTTERSRSTVPAAPAPHTFPRRQGTRDPVVPIIDSENYVFSHSGDFHYSYEGGDGTRAYERGELRKSEDGAGSAVEGSFSYKDKDGNDVSLSYTADENGYRPVGAHLPTPPPIPPEIARALAYLATKTTPEPVTERLKTL</sequence>
<gene>
    <name evidence="1" type="ORF">PYW08_014795</name>
</gene>
<evidence type="ECO:0000313" key="1">
    <source>
        <dbReference type="EMBL" id="KAJ8732065.1"/>
    </source>
</evidence>